<dbReference type="Gene3D" id="1.10.3130.20">
    <property type="entry name" value="Phycobilisome linker domain"/>
    <property type="match status" value="2"/>
</dbReference>
<comment type="caution">
    <text evidence="2">The sequence shown here is derived from an EMBL/GenBank/DDBJ whole genome shotgun (WGS) entry which is preliminary data.</text>
</comment>
<dbReference type="InterPro" id="IPR025282">
    <property type="entry name" value="DUF4214"/>
</dbReference>
<name>A0ABV6IN98_9PROT</name>
<dbReference type="PANTHER" id="PTHR13802">
    <property type="entry name" value="MUCIN 4-RELATED"/>
    <property type="match status" value="1"/>
</dbReference>
<reference evidence="2 3" key="1">
    <citation type="submission" date="2024-09" db="EMBL/GenBank/DDBJ databases">
        <authorList>
            <person name="Sun Q."/>
            <person name="Mori K."/>
        </authorList>
    </citation>
    <scope>NUCLEOTIDE SEQUENCE [LARGE SCALE GENOMIC DNA]</scope>
    <source>
        <strain evidence="2 3">CCM 7468</strain>
    </source>
</reference>
<evidence type="ECO:0000313" key="2">
    <source>
        <dbReference type="EMBL" id="MFC0385089.1"/>
    </source>
</evidence>
<dbReference type="EMBL" id="JBHLVZ010000002">
    <property type="protein sequence ID" value="MFC0385089.1"/>
    <property type="molecule type" value="Genomic_DNA"/>
</dbReference>
<gene>
    <name evidence="2" type="ORF">ACFFIC_05920</name>
</gene>
<proteinExistence type="predicted"/>
<sequence>MAQLINGLGGAAGFGENLLARNDDDSTGLVSLAEAFPAGLDFFGVSYTGLYVNNNGSVTFAAPTDDYTPTAITGTTNNPIIAPFWADVDTRLIEGGIAGGTTPGGTSLGTDLMYYDQDAATGTFTVTWDDVGYFDGNTDKLNAFQLRLTRFGSTDFSIEFRYEDINWVTGDASGGTGGLGGRVARAGYSSGNGVNFLELSQSGNQAALLNLASASNVGEPGVYRFDVHGVTTAPVASTPSDEVFSGQVGALNTVSFASGLRSASIATGTNGPRQVSSPGSGSDTLFSIEVLSFVDGRMVYDPGDVAAQVARLYQAALGRGADQAGLNGWIDALRHGASLDQISEGFLASDEFLLRYPGAGDVTVYVTQLYANVLGRGPDPSGQSFWLGQLGTGAMNRAQVLTSFSESNENLLNTAPLVAAGIWDRDENAIVVARLYDAVLGRAPDVQGLAWHAGRLAGGTALSTVADDFVGSNEFQSVYGALANPEFVERLYLNTLHRLPDPDGLNGWVGFLAQGGSRTDVAIGFSESLEHALNTEAAIQPGSGSFGILFI</sequence>
<accession>A0ABV6IN98</accession>
<dbReference type="Pfam" id="PF13946">
    <property type="entry name" value="DUF4214"/>
    <property type="match status" value="2"/>
</dbReference>
<dbReference type="SMART" id="SM00539">
    <property type="entry name" value="NIDO"/>
    <property type="match status" value="1"/>
</dbReference>
<dbReference type="PANTHER" id="PTHR13802:SF59">
    <property type="entry name" value="SUSHI DOMAIN-CONTAINING PROTEIN 2"/>
    <property type="match status" value="1"/>
</dbReference>
<evidence type="ECO:0000259" key="1">
    <source>
        <dbReference type="PROSITE" id="PS51220"/>
    </source>
</evidence>
<keyword evidence="3" id="KW-1185">Reference proteome</keyword>
<dbReference type="Pfam" id="PF06119">
    <property type="entry name" value="NIDO"/>
    <property type="match status" value="1"/>
</dbReference>
<evidence type="ECO:0000313" key="3">
    <source>
        <dbReference type="Proteomes" id="UP001589789"/>
    </source>
</evidence>
<feature type="domain" description="NIDO" evidence="1">
    <location>
        <begin position="83"/>
        <end position="230"/>
    </location>
</feature>
<organism evidence="2 3">
    <name type="scientific">Muricoccus vinaceus</name>
    <dbReference type="NCBI Taxonomy" id="424704"/>
    <lineage>
        <taxon>Bacteria</taxon>
        <taxon>Pseudomonadati</taxon>
        <taxon>Pseudomonadota</taxon>
        <taxon>Alphaproteobacteria</taxon>
        <taxon>Acetobacterales</taxon>
        <taxon>Roseomonadaceae</taxon>
        <taxon>Muricoccus</taxon>
    </lineage>
</organism>
<dbReference type="InterPro" id="IPR038255">
    <property type="entry name" value="PBS_linker_sf"/>
</dbReference>
<dbReference type="InterPro" id="IPR051495">
    <property type="entry name" value="Epithelial_Barrier/Signaling"/>
</dbReference>
<dbReference type="Proteomes" id="UP001589789">
    <property type="component" value="Unassembled WGS sequence"/>
</dbReference>
<protein>
    <submittedName>
        <fullName evidence="2">DUF4214 domain-containing protein</fullName>
    </submittedName>
</protein>
<dbReference type="RefSeq" id="WP_377049210.1">
    <property type="nucleotide sequence ID" value="NZ_JBHLVZ010000002.1"/>
</dbReference>
<dbReference type="InterPro" id="IPR003886">
    <property type="entry name" value="NIDO_dom"/>
</dbReference>
<dbReference type="PROSITE" id="PS51220">
    <property type="entry name" value="NIDO"/>
    <property type="match status" value="1"/>
</dbReference>